<reference evidence="1 2" key="2">
    <citation type="journal article" date="2015" name="Eukaryot. Cell">
        <title>Asexual propagation of a virulent clone complex in a human and feline outbreak of sporotrichosis.</title>
        <authorList>
            <person name="Teixeira Mde M."/>
            <person name="Rodrigues A.M."/>
            <person name="Tsui C.K."/>
            <person name="de Almeida L.G."/>
            <person name="Van Diepeningen A.D."/>
            <person name="van den Ende B.G."/>
            <person name="Fernandes G.F."/>
            <person name="Kano R."/>
            <person name="Hamelin R.C."/>
            <person name="Lopes-Bezerra L.M."/>
            <person name="Vasconcelos A.T."/>
            <person name="de Hoog S."/>
            <person name="de Camargo Z.P."/>
            <person name="Felipe M.S."/>
        </authorList>
    </citation>
    <scope>NUCLEOTIDE SEQUENCE [LARGE SCALE GENOMIC DNA]</scope>
    <source>
        <strain evidence="1 2">1099-18</strain>
    </source>
</reference>
<sequence>MTERCWMFGTRHVIDWCVGWGAVPTKEGVDKNQLAVVVVVVVVGSVDTGEVKQRKMERRMPEECWKGMEKENRRSTSSEFLRAAAVNPVVLGLGDR</sequence>
<dbReference type="EMBL" id="AXCR01000010">
    <property type="protein sequence ID" value="KJR82670.1"/>
    <property type="molecule type" value="Genomic_DNA"/>
</dbReference>
<dbReference type="AlphaFoldDB" id="A0A0F2M1M4"/>
<reference evidence="1 2" key="1">
    <citation type="journal article" date="2014" name="BMC Genomics">
        <title>Comparative genomics of the major fungal agents of human and animal Sporotrichosis: Sporothrix schenckii and Sporothrix brasiliensis.</title>
        <authorList>
            <person name="Teixeira M.M."/>
            <person name="de Almeida L.G."/>
            <person name="Kubitschek-Barreira P."/>
            <person name="Alves F.L."/>
            <person name="Kioshima E.S."/>
            <person name="Abadio A.K."/>
            <person name="Fernandes L."/>
            <person name="Derengowski L.S."/>
            <person name="Ferreira K.S."/>
            <person name="Souza R.C."/>
            <person name="Ruiz J.C."/>
            <person name="de Andrade N.C."/>
            <person name="Paes H.C."/>
            <person name="Nicola A.M."/>
            <person name="Albuquerque P."/>
            <person name="Gerber A.L."/>
            <person name="Martins V.P."/>
            <person name="Peconick L.D."/>
            <person name="Neto A.V."/>
            <person name="Chaucanez C.B."/>
            <person name="Silva P.A."/>
            <person name="Cunha O.L."/>
            <person name="de Oliveira F.F."/>
            <person name="dos Santos T.C."/>
            <person name="Barros A.L."/>
            <person name="Soares M.A."/>
            <person name="de Oliveira L.M."/>
            <person name="Marini M.M."/>
            <person name="Villalobos-Duno H."/>
            <person name="Cunha M.M."/>
            <person name="de Hoog S."/>
            <person name="da Silveira J.F."/>
            <person name="Henrissat B."/>
            <person name="Nino-Vega G.A."/>
            <person name="Cisalpino P.S."/>
            <person name="Mora-Montes H.M."/>
            <person name="Almeida S.R."/>
            <person name="Stajich J.E."/>
            <person name="Lopes-Bezerra L.M."/>
            <person name="Vasconcelos A.T."/>
            <person name="Felipe M.S."/>
        </authorList>
    </citation>
    <scope>NUCLEOTIDE SEQUENCE [LARGE SCALE GENOMIC DNA]</scope>
    <source>
        <strain evidence="1 2">1099-18</strain>
    </source>
</reference>
<accession>A0A0F2M1M4</accession>
<organism evidence="1 2">
    <name type="scientific">Sporothrix schenckii 1099-18</name>
    <dbReference type="NCBI Taxonomy" id="1397361"/>
    <lineage>
        <taxon>Eukaryota</taxon>
        <taxon>Fungi</taxon>
        <taxon>Dikarya</taxon>
        <taxon>Ascomycota</taxon>
        <taxon>Pezizomycotina</taxon>
        <taxon>Sordariomycetes</taxon>
        <taxon>Sordariomycetidae</taxon>
        <taxon>Ophiostomatales</taxon>
        <taxon>Ophiostomataceae</taxon>
        <taxon>Sporothrix</taxon>
    </lineage>
</organism>
<gene>
    <name evidence="1" type="ORF">SPSK_03776</name>
</gene>
<dbReference type="Proteomes" id="UP000033710">
    <property type="component" value="Unassembled WGS sequence"/>
</dbReference>
<protein>
    <submittedName>
        <fullName evidence="1">Uncharacterized protein</fullName>
    </submittedName>
</protein>
<evidence type="ECO:0000313" key="2">
    <source>
        <dbReference type="Proteomes" id="UP000033710"/>
    </source>
</evidence>
<proteinExistence type="predicted"/>
<dbReference type="GeneID" id="27665887"/>
<dbReference type="KEGG" id="ssck:SPSK_03776"/>
<dbReference type="RefSeq" id="XP_016585346.1">
    <property type="nucleotide sequence ID" value="XM_016730610.1"/>
</dbReference>
<dbReference type="VEuPathDB" id="FungiDB:SPSK_03776"/>
<comment type="caution">
    <text evidence="1">The sequence shown here is derived from an EMBL/GenBank/DDBJ whole genome shotgun (WGS) entry which is preliminary data.</text>
</comment>
<name>A0A0F2M1M4_SPOSC</name>
<evidence type="ECO:0000313" key="1">
    <source>
        <dbReference type="EMBL" id="KJR82670.1"/>
    </source>
</evidence>